<keyword evidence="2" id="KW-1185">Reference proteome</keyword>
<name>A0A0C2JAF5_THEKT</name>
<gene>
    <name evidence="1" type="ORF">RF11_14498</name>
</gene>
<evidence type="ECO:0000313" key="2">
    <source>
        <dbReference type="Proteomes" id="UP000031668"/>
    </source>
</evidence>
<proteinExistence type="predicted"/>
<sequence>MTIIGFLATEKQNVFKPAPAHYCTDFTSNAIATVYSYGRDICRLEVYKPAPALYCTDFTSTAIATVSSYGRNICRVGTLLQAVRVVLDSHSQNTHRYHQPTTARFPDQHSFAREYSSNTYKV</sequence>
<accession>A0A0C2JAF5</accession>
<dbReference type="EMBL" id="JWZT01000232">
    <property type="protein sequence ID" value="KII74819.1"/>
    <property type="molecule type" value="Genomic_DNA"/>
</dbReference>
<dbReference type="AlphaFoldDB" id="A0A0C2JAF5"/>
<dbReference type="Proteomes" id="UP000031668">
    <property type="component" value="Unassembled WGS sequence"/>
</dbReference>
<comment type="caution">
    <text evidence="1">The sequence shown here is derived from an EMBL/GenBank/DDBJ whole genome shotgun (WGS) entry which is preliminary data.</text>
</comment>
<reference evidence="1 2" key="1">
    <citation type="journal article" date="2014" name="Genome Biol. Evol.">
        <title>The genome of the myxosporean Thelohanellus kitauei shows adaptations to nutrient acquisition within its fish host.</title>
        <authorList>
            <person name="Yang Y."/>
            <person name="Xiong J."/>
            <person name="Zhou Z."/>
            <person name="Huo F."/>
            <person name="Miao W."/>
            <person name="Ran C."/>
            <person name="Liu Y."/>
            <person name="Zhang J."/>
            <person name="Feng J."/>
            <person name="Wang M."/>
            <person name="Wang M."/>
            <person name="Wang L."/>
            <person name="Yao B."/>
        </authorList>
    </citation>
    <scope>NUCLEOTIDE SEQUENCE [LARGE SCALE GENOMIC DNA]</scope>
    <source>
        <strain evidence="1">Wuqing</strain>
    </source>
</reference>
<protein>
    <submittedName>
        <fullName evidence="1">Uncharacterized protein</fullName>
    </submittedName>
</protein>
<evidence type="ECO:0000313" key="1">
    <source>
        <dbReference type="EMBL" id="KII74819.1"/>
    </source>
</evidence>
<organism evidence="1 2">
    <name type="scientific">Thelohanellus kitauei</name>
    <name type="common">Myxosporean</name>
    <dbReference type="NCBI Taxonomy" id="669202"/>
    <lineage>
        <taxon>Eukaryota</taxon>
        <taxon>Metazoa</taxon>
        <taxon>Cnidaria</taxon>
        <taxon>Myxozoa</taxon>
        <taxon>Myxosporea</taxon>
        <taxon>Bivalvulida</taxon>
        <taxon>Platysporina</taxon>
        <taxon>Myxobolidae</taxon>
        <taxon>Thelohanellus</taxon>
    </lineage>
</organism>